<protein>
    <submittedName>
        <fullName evidence="1">Phosphohydrolase</fullName>
    </submittedName>
</protein>
<dbReference type="AlphaFoldDB" id="A0A2N6UIL4"/>
<name>A0A2N6UIL4_9FIRM</name>
<accession>A0A2N6UIL4</accession>
<dbReference type="GeneID" id="84578632"/>
<dbReference type="GO" id="GO:0016787">
    <property type="term" value="F:hydrolase activity"/>
    <property type="evidence" value="ECO:0007669"/>
    <property type="project" value="UniProtKB-KW"/>
</dbReference>
<reference evidence="1 2" key="1">
    <citation type="submission" date="2017-09" db="EMBL/GenBank/DDBJ databases">
        <title>Bacterial strain isolated from the female urinary microbiota.</title>
        <authorList>
            <person name="Thomas-White K."/>
            <person name="Kumar N."/>
            <person name="Forster S."/>
            <person name="Putonti C."/>
            <person name="Lawley T."/>
            <person name="Wolfe A.J."/>
        </authorList>
    </citation>
    <scope>NUCLEOTIDE SEQUENCE [LARGE SCALE GENOMIC DNA]</scope>
    <source>
        <strain evidence="1 2">UMB0204</strain>
    </source>
</reference>
<evidence type="ECO:0000313" key="2">
    <source>
        <dbReference type="Proteomes" id="UP000235658"/>
    </source>
</evidence>
<gene>
    <name evidence="1" type="ORF">CJ192_05485</name>
</gene>
<proteinExistence type="predicted"/>
<keyword evidence="1" id="KW-0378">Hydrolase</keyword>
<comment type="caution">
    <text evidence="1">The sequence shown here is derived from an EMBL/GenBank/DDBJ whole genome shotgun (WGS) entry which is preliminary data.</text>
</comment>
<organism evidence="1 2">
    <name type="scientific">Anaerococcus hydrogenalis</name>
    <dbReference type="NCBI Taxonomy" id="33029"/>
    <lineage>
        <taxon>Bacteria</taxon>
        <taxon>Bacillati</taxon>
        <taxon>Bacillota</taxon>
        <taxon>Tissierellia</taxon>
        <taxon>Tissierellales</taxon>
        <taxon>Peptoniphilaceae</taxon>
        <taxon>Anaerococcus</taxon>
    </lineage>
</organism>
<dbReference type="EMBL" id="PNHP01000003">
    <property type="protein sequence ID" value="PMC81481.1"/>
    <property type="molecule type" value="Genomic_DNA"/>
</dbReference>
<dbReference type="RefSeq" id="WP_102198042.1">
    <property type="nucleotide sequence ID" value="NZ_CAUPDS010000002.1"/>
</dbReference>
<sequence length="193" mass="22928">MYKDKFGNIPNKDKINYYLIESNQNLGPWVTRLKLIGKSAKMIGKELKLDPDIAYACGSLFEIGKKENKKGLAQVMTGFNILRNESYFFPARIAITSKFIIKDIKTFDENFNIEKKDQKKLENLLKSYQYNDYDKLIQVLDKSILENYVGIENYYKDKKEDKEKEMKILKDYQKYFEEKLKNSIKYYVDKNAR</sequence>
<evidence type="ECO:0000313" key="1">
    <source>
        <dbReference type="EMBL" id="PMC81481.1"/>
    </source>
</evidence>
<dbReference type="Proteomes" id="UP000235658">
    <property type="component" value="Unassembled WGS sequence"/>
</dbReference>